<dbReference type="AlphaFoldDB" id="A0A5C3M4K0"/>
<feature type="compositionally biased region" description="Low complexity" evidence="1">
    <location>
        <begin position="195"/>
        <end position="217"/>
    </location>
</feature>
<reference evidence="2 3" key="1">
    <citation type="journal article" date="2019" name="Nat. Ecol. Evol.">
        <title>Megaphylogeny resolves global patterns of mushroom evolution.</title>
        <authorList>
            <person name="Varga T."/>
            <person name="Krizsan K."/>
            <person name="Foldi C."/>
            <person name="Dima B."/>
            <person name="Sanchez-Garcia M."/>
            <person name="Sanchez-Ramirez S."/>
            <person name="Szollosi G.J."/>
            <person name="Szarkandi J.G."/>
            <person name="Papp V."/>
            <person name="Albert L."/>
            <person name="Andreopoulos W."/>
            <person name="Angelini C."/>
            <person name="Antonin V."/>
            <person name="Barry K.W."/>
            <person name="Bougher N.L."/>
            <person name="Buchanan P."/>
            <person name="Buyck B."/>
            <person name="Bense V."/>
            <person name="Catcheside P."/>
            <person name="Chovatia M."/>
            <person name="Cooper J."/>
            <person name="Damon W."/>
            <person name="Desjardin D."/>
            <person name="Finy P."/>
            <person name="Geml J."/>
            <person name="Haridas S."/>
            <person name="Hughes K."/>
            <person name="Justo A."/>
            <person name="Karasinski D."/>
            <person name="Kautmanova I."/>
            <person name="Kiss B."/>
            <person name="Kocsube S."/>
            <person name="Kotiranta H."/>
            <person name="LaButti K.M."/>
            <person name="Lechner B.E."/>
            <person name="Liimatainen K."/>
            <person name="Lipzen A."/>
            <person name="Lukacs Z."/>
            <person name="Mihaltcheva S."/>
            <person name="Morgado L.N."/>
            <person name="Niskanen T."/>
            <person name="Noordeloos M.E."/>
            <person name="Ohm R.A."/>
            <person name="Ortiz-Santana B."/>
            <person name="Ovrebo C."/>
            <person name="Racz N."/>
            <person name="Riley R."/>
            <person name="Savchenko A."/>
            <person name="Shiryaev A."/>
            <person name="Soop K."/>
            <person name="Spirin V."/>
            <person name="Szebenyi C."/>
            <person name="Tomsovsky M."/>
            <person name="Tulloss R.E."/>
            <person name="Uehling J."/>
            <person name="Grigoriev I.V."/>
            <person name="Vagvolgyi C."/>
            <person name="Papp T."/>
            <person name="Martin F.M."/>
            <person name="Miettinen O."/>
            <person name="Hibbett D.S."/>
            <person name="Nagy L.G."/>
        </authorList>
    </citation>
    <scope>NUCLEOTIDE SEQUENCE [LARGE SCALE GENOMIC DNA]</scope>
    <source>
        <strain evidence="2 3">CBS 166.37</strain>
    </source>
</reference>
<dbReference type="Proteomes" id="UP000308652">
    <property type="component" value="Unassembled WGS sequence"/>
</dbReference>
<keyword evidence="3" id="KW-1185">Reference proteome</keyword>
<feature type="compositionally biased region" description="Low complexity" evidence="1">
    <location>
        <begin position="356"/>
        <end position="374"/>
    </location>
</feature>
<feature type="compositionally biased region" description="Low complexity" evidence="1">
    <location>
        <begin position="244"/>
        <end position="253"/>
    </location>
</feature>
<dbReference type="EMBL" id="ML213597">
    <property type="protein sequence ID" value="TFK40202.1"/>
    <property type="molecule type" value="Genomic_DNA"/>
</dbReference>
<feature type="compositionally biased region" description="Low complexity" evidence="1">
    <location>
        <begin position="67"/>
        <end position="83"/>
    </location>
</feature>
<feature type="compositionally biased region" description="Low complexity" evidence="1">
    <location>
        <begin position="637"/>
        <end position="659"/>
    </location>
</feature>
<feature type="compositionally biased region" description="Basic and acidic residues" evidence="1">
    <location>
        <begin position="156"/>
        <end position="167"/>
    </location>
</feature>
<protein>
    <submittedName>
        <fullName evidence="2">Uncharacterized protein</fullName>
    </submittedName>
</protein>
<feature type="compositionally biased region" description="Polar residues" evidence="1">
    <location>
        <begin position="320"/>
        <end position="329"/>
    </location>
</feature>
<gene>
    <name evidence="2" type="ORF">BDQ12DRAFT_721665</name>
</gene>
<feature type="compositionally biased region" description="Polar residues" evidence="1">
    <location>
        <begin position="288"/>
        <end position="298"/>
    </location>
</feature>
<accession>A0A5C3M4K0</accession>
<feature type="compositionally biased region" description="Polar residues" evidence="1">
    <location>
        <begin position="404"/>
        <end position="429"/>
    </location>
</feature>
<feature type="region of interest" description="Disordered" evidence="1">
    <location>
        <begin position="533"/>
        <end position="703"/>
    </location>
</feature>
<feature type="region of interest" description="Disordered" evidence="1">
    <location>
        <begin position="1"/>
        <end position="491"/>
    </location>
</feature>
<feature type="compositionally biased region" description="Basic and acidic residues" evidence="1">
    <location>
        <begin position="218"/>
        <end position="238"/>
    </location>
</feature>
<name>A0A5C3M4K0_9AGAR</name>
<evidence type="ECO:0000313" key="2">
    <source>
        <dbReference type="EMBL" id="TFK40202.1"/>
    </source>
</evidence>
<feature type="compositionally biased region" description="Polar residues" evidence="1">
    <location>
        <begin position="383"/>
        <end position="395"/>
    </location>
</feature>
<feature type="compositionally biased region" description="Polar residues" evidence="1">
    <location>
        <begin position="437"/>
        <end position="453"/>
    </location>
</feature>
<feature type="compositionally biased region" description="Polar residues" evidence="1">
    <location>
        <begin position="17"/>
        <end position="40"/>
    </location>
</feature>
<sequence length="703" mass="73642">MATTAIRPLGSRLFTDEASSLRSFRPNPISNTPSLKTSSLKSRKNLLPSLLGPRVATTNENLPQTMKSTSPKASSKAADATSPLSGSAGNNVPIAAKNGSLEADTNPLQRPRSKSRTILRMLTTKFTPRSSSSPSSPPPARANIRPPQVSSAYGSKESREAALRERGLLPPLKPNKDLSQQEQEQDRQLPIVPPTSNESATAVESSESAAALTAANLIKKEWEAKNRTSVDDQRERLNTFKFGASASSAPASPVSEQLTSSPPPPQISLQVATPVPSPELIPPVSAPARSSSMPSTPTRNKRSIPTPLDLKNKSLPPSPSVNLQESPSSPAFDPSQVALPASPLTPPARSRRSQDSHSPPLSPTSIPLPATPTSVRSRKSDRGTATPTHFNSRADASTPMPSTPVISLTPPLQSTVSVDSASEKSSLGATSRDRANSIPTQPSLSESASSIMTPSLDASSSRSMNLSSLGTAESGSSSIGGKGKAGGLKVKTLDHGSNIPMIVESPVEESFAPRLSDEPVGVGALGAIAEDDVLAVPRARPRGLTDPTYNSKSKVEKRKSLNPFKRGQALEAPDSENSPKRLSMSASLSNMRRSVVGSLSSRPKSTIETGAGSKMFDASHLPPSPTVPASFTERSSRSAPSLASGSASARSRSSSRPGATTGVGARPRQAVSPTLHSRGSILLETSNIEDEESRRMTELAFLG</sequence>
<evidence type="ECO:0000256" key="1">
    <source>
        <dbReference type="SAM" id="MobiDB-lite"/>
    </source>
</evidence>
<feature type="compositionally biased region" description="Polar residues" evidence="1">
    <location>
        <begin position="584"/>
        <end position="608"/>
    </location>
</feature>
<proteinExistence type="predicted"/>
<dbReference type="OrthoDB" id="3168445at2759"/>
<evidence type="ECO:0000313" key="3">
    <source>
        <dbReference type="Proteomes" id="UP000308652"/>
    </source>
</evidence>
<feature type="compositionally biased region" description="Low complexity" evidence="1">
    <location>
        <begin position="455"/>
        <end position="477"/>
    </location>
</feature>
<organism evidence="2 3">
    <name type="scientific">Crucibulum laeve</name>
    <dbReference type="NCBI Taxonomy" id="68775"/>
    <lineage>
        <taxon>Eukaryota</taxon>
        <taxon>Fungi</taxon>
        <taxon>Dikarya</taxon>
        <taxon>Basidiomycota</taxon>
        <taxon>Agaricomycotina</taxon>
        <taxon>Agaricomycetes</taxon>
        <taxon>Agaricomycetidae</taxon>
        <taxon>Agaricales</taxon>
        <taxon>Agaricineae</taxon>
        <taxon>Nidulariaceae</taxon>
        <taxon>Crucibulum</taxon>
    </lineage>
</organism>
<feature type="compositionally biased region" description="Polar residues" evidence="1">
    <location>
        <begin position="56"/>
        <end position="66"/>
    </location>
</feature>
<feature type="compositionally biased region" description="Pro residues" evidence="1">
    <location>
        <begin position="275"/>
        <end position="285"/>
    </location>
</feature>